<accession>A0A315EMU2</accession>
<name>A0A315EMU2_9BURK</name>
<gene>
    <name evidence="1" type="ORF">B9Z44_02530</name>
</gene>
<proteinExistence type="predicted"/>
<organism evidence="1 2">
    <name type="scientific">Limnohabitans curvus</name>
    <dbReference type="NCBI Taxonomy" id="323423"/>
    <lineage>
        <taxon>Bacteria</taxon>
        <taxon>Pseudomonadati</taxon>
        <taxon>Pseudomonadota</taxon>
        <taxon>Betaproteobacteria</taxon>
        <taxon>Burkholderiales</taxon>
        <taxon>Comamonadaceae</taxon>
        <taxon>Limnohabitans</taxon>
    </lineage>
</organism>
<dbReference type="RefSeq" id="WP_108401632.1">
    <property type="nucleotide sequence ID" value="NZ_NESP01000001.1"/>
</dbReference>
<evidence type="ECO:0000313" key="2">
    <source>
        <dbReference type="Proteomes" id="UP000251341"/>
    </source>
</evidence>
<keyword evidence="2" id="KW-1185">Reference proteome</keyword>
<comment type="caution">
    <text evidence="1">The sequence shown here is derived from an EMBL/GenBank/DDBJ whole genome shotgun (WGS) entry which is preliminary data.</text>
</comment>
<evidence type="ECO:0000313" key="1">
    <source>
        <dbReference type="EMBL" id="PUE58571.1"/>
    </source>
</evidence>
<reference evidence="1 2" key="1">
    <citation type="submission" date="2017-04" db="EMBL/GenBank/DDBJ databases">
        <title>Unexpected and diverse lifestyles within the genus Limnohabitans.</title>
        <authorList>
            <person name="Kasalicky V."/>
            <person name="Mehrshad M."/>
            <person name="Andrei S.-A."/>
            <person name="Salcher M."/>
            <person name="Kratochvilova H."/>
            <person name="Simek K."/>
            <person name="Ghai R."/>
        </authorList>
    </citation>
    <scope>NUCLEOTIDE SEQUENCE [LARGE SCALE GENOMIC DNA]</scope>
    <source>
        <strain evidence="1 2">MWH-C5</strain>
    </source>
</reference>
<protein>
    <submittedName>
        <fullName evidence="1">Uncharacterized protein</fullName>
    </submittedName>
</protein>
<dbReference type="Proteomes" id="UP000251341">
    <property type="component" value="Unassembled WGS sequence"/>
</dbReference>
<dbReference type="AlphaFoldDB" id="A0A315EMU2"/>
<dbReference type="EMBL" id="NESP01000001">
    <property type="protein sequence ID" value="PUE58571.1"/>
    <property type="molecule type" value="Genomic_DNA"/>
</dbReference>
<sequence>MLKLNLKREPYWLDLNHGVRVKVKPATTALVMAARHAASVIDGKDHAAAGQRTATLITELAKLAVLAWEGVGDEKGKATPVTSEGIEALMELWPVADAFEREYLAALYLLDAEKNV</sequence>